<accession>A0A285NLR7</accession>
<evidence type="ECO:0000313" key="1">
    <source>
        <dbReference type="EMBL" id="SNZ09897.1"/>
    </source>
</evidence>
<dbReference type="EMBL" id="OBEK01000002">
    <property type="protein sequence ID" value="SNZ09897.1"/>
    <property type="molecule type" value="Genomic_DNA"/>
</dbReference>
<proteinExistence type="predicted"/>
<dbReference type="RefSeq" id="WP_097040633.1">
    <property type="nucleotide sequence ID" value="NZ_OBEK01000002.1"/>
</dbReference>
<sequence length="446" mass="52387">MKLIENGLHSFKKAIQNLKQLDKEQNKTERELMIKDIVIGLHHSIETLFKYMIHNKNEILLYGDIEGYFSEQLDMIINKNPRDYIGQTITFKEAVKRTVVLNNIQLDKTEFGSFERLNTVRNAITHHEYDLTDKKIIYLITQVITVIFPIYTKLIPKFDQYVIVNDLNLIGSVQVKEFHVWRFIQFFKLNTKFIKGKEKLGAILSKTDEFKKRSDRIKKEAYITYHECPCCDKSFFIKENIIWDKSEERGYTGHCLMCEITLDKEDAYLLYLSSANYKSIYSNSGVGFSIVRELLGDSDLEDKLNAEEIKKIEDILQQPENVSLLTDYTNEYLMLELEFMLEPYAHEIADNYDSALLDSAIYTMYIKRSHKVHELSEDDFGTLEGIIENLEALQLSKEYYIKALNQEFIFYLGRTHRDPHNDEDIDINIDATLTLTDRSFITSEMY</sequence>
<dbReference type="AlphaFoldDB" id="A0A285NLR7"/>
<gene>
    <name evidence="1" type="ORF">SAMN05421503_1407</name>
</gene>
<organism evidence="1 2">
    <name type="scientific">Terribacillus aidingensis</name>
    <dbReference type="NCBI Taxonomy" id="586416"/>
    <lineage>
        <taxon>Bacteria</taxon>
        <taxon>Bacillati</taxon>
        <taxon>Bacillota</taxon>
        <taxon>Bacilli</taxon>
        <taxon>Bacillales</taxon>
        <taxon>Bacillaceae</taxon>
        <taxon>Terribacillus</taxon>
    </lineage>
</organism>
<reference evidence="2" key="1">
    <citation type="submission" date="2017-09" db="EMBL/GenBank/DDBJ databases">
        <authorList>
            <person name="Varghese N."/>
            <person name="Submissions S."/>
        </authorList>
    </citation>
    <scope>NUCLEOTIDE SEQUENCE [LARGE SCALE GENOMIC DNA]</scope>
    <source>
        <strain evidence="2">CGMCC 1.8913</strain>
    </source>
</reference>
<keyword evidence="2" id="KW-1185">Reference proteome</keyword>
<evidence type="ECO:0000313" key="2">
    <source>
        <dbReference type="Proteomes" id="UP000219356"/>
    </source>
</evidence>
<protein>
    <submittedName>
        <fullName evidence="1">Uncharacterized protein</fullName>
    </submittedName>
</protein>
<dbReference type="Proteomes" id="UP000219356">
    <property type="component" value="Unassembled WGS sequence"/>
</dbReference>
<name>A0A285NLR7_9BACI</name>
<dbReference type="OrthoDB" id="3035434at2"/>